<protein>
    <recommendedName>
        <fullName evidence="1">Helitron helicase-like domain-containing protein</fullName>
    </recommendedName>
</protein>
<dbReference type="AlphaFoldDB" id="A0A9N8PWT8"/>
<organism evidence="2 3">
    <name type="scientific">Chrysodeixis includens</name>
    <name type="common">Soybean looper</name>
    <name type="synonym">Pseudoplusia includens</name>
    <dbReference type="NCBI Taxonomy" id="689277"/>
    <lineage>
        <taxon>Eukaryota</taxon>
        <taxon>Metazoa</taxon>
        <taxon>Ecdysozoa</taxon>
        <taxon>Arthropoda</taxon>
        <taxon>Hexapoda</taxon>
        <taxon>Insecta</taxon>
        <taxon>Pterygota</taxon>
        <taxon>Neoptera</taxon>
        <taxon>Endopterygota</taxon>
        <taxon>Lepidoptera</taxon>
        <taxon>Glossata</taxon>
        <taxon>Ditrysia</taxon>
        <taxon>Noctuoidea</taxon>
        <taxon>Noctuidae</taxon>
        <taxon>Plusiinae</taxon>
        <taxon>Chrysodeixis</taxon>
    </lineage>
</organism>
<reference evidence="2" key="1">
    <citation type="submission" date="2021-12" db="EMBL/GenBank/DDBJ databases">
        <authorList>
            <person name="King R."/>
        </authorList>
    </citation>
    <scope>NUCLEOTIDE SEQUENCE</scope>
</reference>
<sequence>MQFYAVRLMVRINNFNSRYYFKGLFNQFCVDMAAKMISERLNFMKKKKKLGAEEYIHLRDAMVNDTNVNASNVGQHVILPSSFTGSPRYMNEKSQVPCHLSGNLEDQISLFHLRVTPNGLK</sequence>
<feature type="domain" description="Helitron helicase-like" evidence="1">
    <location>
        <begin position="3"/>
        <end position="95"/>
    </location>
</feature>
<dbReference type="InterPro" id="IPR025476">
    <property type="entry name" value="Helitron_helicase-like"/>
</dbReference>
<name>A0A9N8PWT8_CHRIL</name>
<evidence type="ECO:0000259" key="1">
    <source>
        <dbReference type="Pfam" id="PF14214"/>
    </source>
</evidence>
<evidence type="ECO:0000313" key="3">
    <source>
        <dbReference type="Proteomes" id="UP001154114"/>
    </source>
</evidence>
<evidence type="ECO:0000313" key="2">
    <source>
        <dbReference type="EMBL" id="CAD0193940.1"/>
    </source>
</evidence>
<dbReference type="Proteomes" id="UP001154114">
    <property type="component" value="Chromosome 1"/>
</dbReference>
<dbReference type="EMBL" id="LR824004">
    <property type="protein sequence ID" value="CAD0193940.1"/>
    <property type="molecule type" value="Genomic_DNA"/>
</dbReference>
<accession>A0A9N8PWT8</accession>
<dbReference type="PANTHER" id="PTHR45786:SF74">
    <property type="entry name" value="ATP-DEPENDENT DNA HELICASE"/>
    <property type="match status" value="1"/>
</dbReference>
<proteinExistence type="predicted"/>
<gene>
    <name evidence="2" type="ORF">CINC_LOCUS236</name>
</gene>
<keyword evidence="3" id="KW-1185">Reference proteome</keyword>
<dbReference type="PANTHER" id="PTHR45786">
    <property type="entry name" value="DNA BINDING PROTEIN-LIKE"/>
    <property type="match status" value="1"/>
</dbReference>
<dbReference type="Pfam" id="PF14214">
    <property type="entry name" value="Helitron_like_N"/>
    <property type="match status" value="1"/>
</dbReference>
<dbReference type="OrthoDB" id="1728974at2759"/>